<dbReference type="AlphaFoldDB" id="A0A151A3H3"/>
<dbReference type="InterPro" id="IPR037401">
    <property type="entry name" value="SnoaL-like"/>
</dbReference>
<dbReference type="Gene3D" id="3.10.450.50">
    <property type="match status" value="1"/>
</dbReference>
<comment type="caution">
    <text evidence="2">The sequence shown here is derived from an EMBL/GenBank/DDBJ whole genome shotgun (WGS) entry which is preliminary data.</text>
</comment>
<dbReference type="Pfam" id="PF13577">
    <property type="entry name" value="SnoaL_4"/>
    <property type="match status" value="1"/>
</dbReference>
<organism evidence="2 3">
    <name type="scientific">Staphylococcus kloosii</name>
    <dbReference type="NCBI Taxonomy" id="29384"/>
    <lineage>
        <taxon>Bacteria</taxon>
        <taxon>Bacillati</taxon>
        <taxon>Bacillota</taxon>
        <taxon>Bacilli</taxon>
        <taxon>Bacillales</taxon>
        <taxon>Staphylococcaceae</taxon>
        <taxon>Staphylococcus</taxon>
    </lineage>
</organism>
<reference evidence="2 3" key="1">
    <citation type="submission" date="2016-02" db="EMBL/GenBank/DDBJ databases">
        <title>Draft genome sequence of hydrocarbon degrading Staphylococcus saprophyticus Strain CNV2, isolated from crude-oil contaminated soil from Noonmati Oil Refinery, Guwahati, Assam, India.</title>
        <authorList>
            <person name="Mukherjee A."/>
            <person name="Chettri B."/>
            <person name="Langpoklakpam J."/>
            <person name="Singh A.K."/>
            <person name="Chattopadhyay D.J."/>
        </authorList>
    </citation>
    <scope>NUCLEOTIDE SEQUENCE [LARGE SCALE GENOMIC DNA]</scope>
    <source>
        <strain evidence="2 3">CNV2</strain>
    </source>
</reference>
<feature type="domain" description="SnoaL-like" evidence="1">
    <location>
        <begin position="13"/>
        <end position="131"/>
    </location>
</feature>
<evidence type="ECO:0000313" key="2">
    <source>
        <dbReference type="EMBL" id="KYH13978.1"/>
    </source>
</evidence>
<accession>A0A151A3H3</accession>
<dbReference type="Proteomes" id="UP000075418">
    <property type="component" value="Unassembled WGS sequence"/>
</dbReference>
<dbReference type="SUPFAM" id="SSF54427">
    <property type="entry name" value="NTF2-like"/>
    <property type="match status" value="1"/>
</dbReference>
<protein>
    <submittedName>
        <fullName evidence="2">Bile acid 7-alpha dehydratase</fullName>
    </submittedName>
</protein>
<gene>
    <name evidence="2" type="ORF">A0131_04065</name>
</gene>
<dbReference type="EMBL" id="LUGM01000002">
    <property type="protein sequence ID" value="KYH13978.1"/>
    <property type="molecule type" value="Genomic_DNA"/>
</dbReference>
<dbReference type="RefSeq" id="WP_061854205.1">
    <property type="nucleotide sequence ID" value="NZ_LUGM01000002.1"/>
</dbReference>
<name>A0A151A3H3_9STAP</name>
<sequence length="208" mass="24497">MLFERNNPYTTESLLAKADIQELITFERFSRDNSLWDSMRTCFADDAHINISWFSGSGEEFVESSKAMNRYAPHQIYNSQIWINNERAIAIMQATIQTRLSIDDVQMQLNSDAKIIYCLTKIENTWYIHHMECVYEKDSLTPVFPSSMTLEQQDFKSYRSSYACLSYCLNYLGYEVNHDLQGIDRPDALNTFYQHLDHWLTYRSDSLK</sequence>
<evidence type="ECO:0000313" key="3">
    <source>
        <dbReference type="Proteomes" id="UP000075418"/>
    </source>
</evidence>
<dbReference type="InterPro" id="IPR032710">
    <property type="entry name" value="NTF2-like_dom_sf"/>
</dbReference>
<evidence type="ECO:0000259" key="1">
    <source>
        <dbReference type="Pfam" id="PF13577"/>
    </source>
</evidence>
<proteinExistence type="predicted"/>